<sequence length="195" mass="19874">MKNLVKFSFVVAFFAAIGFSANAQTDNATISVGAKVYDQISVDGFRNLEIGQVMINTVKTVDIDGTITGSAGISGSGVQVGVFKVFAGAGSDVTLDFTDISTLSDGGSNTMAITFNDGSNDLVGYGLDPDDASAAVRFSSLSAIVADGVTANKFPTNTIDSKNGIVVYVGAKVTAASDQASGTYTGTVTLTATYN</sequence>
<name>A0A9X2P639_9BACT</name>
<evidence type="ECO:0000313" key="3">
    <source>
        <dbReference type="Proteomes" id="UP001142175"/>
    </source>
</evidence>
<dbReference type="InterPro" id="IPR025514">
    <property type="entry name" value="DUF4402"/>
</dbReference>
<evidence type="ECO:0000313" key="2">
    <source>
        <dbReference type="EMBL" id="MCR9013769.1"/>
    </source>
</evidence>
<keyword evidence="1" id="KW-0732">Signal</keyword>
<dbReference type="EMBL" id="JANSUY010000001">
    <property type="protein sequence ID" value="MCR9013769.1"/>
    <property type="molecule type" value="Genomic_DNA"/>
</dbReference>
<feature type="chain" id="PRO_5040944748" evidence="1">
    <location>
        <begin position="24"/>
        <end position="195"/>
    </location>
</feature>
<dbReference type="RefSeq" id="WP_258421663.1">
    <property type="nucleotide sequence ID" value="NZ_JANAEZ010000001.1"/>
</dbReference>
<gene>
    <name evidence="2" type="ORF">NU887_01915</name>
</gene>
<proteinExistence type="predicted"/>
<dbReference type="Proteomes" id="UP001142175">
    <property type="component" value="Unassembled WGS sequence"/>
</dbReference>
<dbReference type="Pfam" id="PF14352">
    <property type="entry name" value="DUF4402"/>
    <property type="match status" value="1"/>
</dbReference>
<accession>A0A9X2P639</accession>
<keyword evidence="3" id="KW-1185">Reference proteome</keyword>
<feature type="signal peptide" evidence="1">
    <location>
        <begin position="1"/>
        <end position="23"/>
    </location>
</feature>
<reference evidence="2" key="1">
    <citation type="submission" date="2022-08" db="EMBL/GenBank/DDBJ databases">
        <authorList>
            <person name="Zhang D."/>
        </authorList>
    </citation>
    <scope>NUCLEOTIDE SEQUENCE</scope>
    <source>
        <strain evidence="2">XJ19-11</strain>
    </source>
</reference>
<evidence type="ECO:0000256" key="1">
    <source>
        <dbReference type="SAM" id="SignalP"/>
    </source>
</evidence>
<organism evidence="2 3">
    <name type="scientific">Aquiflexum gelatinilyticum</name>
    <dbReference type="NCBI Taxonomy" id="2961943"/>
    <lineage>
        <taxon>Bacteria</taxon>
        <taxon>Pseudomonadati</taxon>
        <taxon>Bacteroidota</taxon>
        <taxon>Cytophagia</taxon>
        <taxon>Cytophagales</taxon>
        <taxon>Cyclobacteriaceae</taxon>
        <taxon>Aquiflexum</taxon>
    </lineage>
</organism>
<dbReference type="AlphaFoldDB" id="A0A9X2P639"/>
<comment type="caution">
    <text evidence="2">The sequence shown here is derived from an EMBL/GenBank/DDBJ whole genome shotgun (WGS) entry which is preliminary data.</text>
</comment>
<protein>
    <submittedName>
        <fullName evidence="2">DUF4402 domain-containing protein</fullName>
    </submittedName>
</protein>